<sequence length="336" mass="36407">MLGRRKSRSEDKRGGSWGRRAATSMLMAVVLPLGLAVAGGGATANAAFDGNAIDVWTDSSMGPIKSRVWRAADGNTDRVVYLLDGLRATTDISGWEHETDAGAVLAGYNINVVQPVGGQSSFYSDWYAPSNFNGQQTTYKWETFLTQNLRENLRANWGFNPNRNGVIGISMGGSAALTLAAYHPDQFSYAGSLSGYLNISAPGMREAMRLALLDSGRYNIDAMWGPPWDPAWLRNDPFVFAPRLRDNGTRVWVFAGSGLPGGLDRPQSFIDYYNTANGMGLEAIALANSRAFQIRMASIGANNVTYAFPAVGTHQWGYWGEQIRIMAPDLSANIGG</sequence>
<gene>
    <name evidence="1" type="ORF">R3P95_16645</name>
</gene>
<comment type="caution">
    <text evidence="1">The sequence shown here is derived from an EMBL/GenBank/DDBJ whole genome shotgun (WGS) entry which is preliminary data.</text>
</comment>
<keyword evidence="2" id="KW-1185">Reference proteome</keyword>
<dbReference type="RefSeq" id="WP_176460222.1">
    <property type="nucleotide sequence ID" value="NZ_JAWLKE010000006.1"/>
</dbReference>
<dbReference type="PANTHER" id="PTHR48098:SF1">
    <property type="entry name" value="DIACYLGLYCEROL ACYLTRANSFERASE_MYCOLYLTRANSFERASE AG85A"/>
    <property type="match status" value="1"/>
</dbReference>
<accession>A0ABU4B108</accession>
<dbReference type="InterPro" id="IPR050583">
    <property type="entry name" value="Mycobacterial_A85_antigen"/>
</dbReference>
<protein>
    <submittedName>
        <fullName evidence="1">Alpha/beta hydrolase family protein</fullName>
    </submittedName>
</protein>
<dbReference type="InterPro" id="IPR029058">
    <property type="entry name" value="AB_hydrolase_fold"/>
</dbReference>
<keyword evidence="1" id="KW-0378">Hydrolase</keyword>
<dbReference type="GO" id="GO:0016787">
    <property type="term" value="F:hydrolase activity"/>
    <property type="evidence" value="ECO:0007669"/>
    <property type="project" value="UniProtKB-KW"/>
</dbReference>
<dbReference type="Proteomes" id="UP001185899">
    <property type="component" value="Unassembled WGS sequence"/>
</dbReference>
<dbReference type="EMBL" id="JAWLKE010000006">
    <property type="protein sequence ID" value="MDV6232183.1"/>
    <property type="molecule type" value="Genomic_DNA"/>
</dbReference>
<dbReference type="InterPro" id="IPR000801">
    <property type="entry name" value="Esterase-like"/>
</dbReference>
<dbReference type="PANTHER" id="PTHR48098">
    <property type="entry name" value="ENTEROCHELIN ESTERASE-RELATED"/>
    <property type="match status" value="1"/>
</dbReference>
<dbReference type="Pfam" id="PF00756">
    <property type="entry name" value="Esterase"/>
    <property type="match status" value="1"/>
</dbReference>
<name>A0ABU4B108_9NOCA</name>
<evidence type="ECO:0000313" key="1">
    <source>
        <dbReference type="EMBL" id="MDV6232183.1"/>
    </source>
</evidence>
<evidence type="ECO:0000313" key="2">
    <source>
        <dbReference type="Proteomes" id="UP001185899"/>
    </source>
</evidence>
<organism evidence="1 2">
    <name type="scientific">Rhodococcus cercidiphylli</name>
    <dbReference type="NCBI Taxonomy" id="489916"/>
    <lineage>
        <taxon>Bacteria</taxon>
        <taxon>Bacillati</taxon>
        <taxon>Actinomycetota</taxon>
        <taxon>Actinomycetes</taxon>
        <taxon>Mycobacteriales</taxon>
        <taxon>Nocardiaceae</taxon>
        <taxon>Rhodococcus</taxon>
    </lineage>
</organism>
<dbReference type="Gene3D" id="3.40.50.1820">
    <property type="entry name" value="alpha/beta hydrolase"/>
    <property type="match status" value="1"/>
</dbReference>
<proteinExistence type="predicted"/>
<reference evidence="1 2" key="1">
    <citation type="submission" date="2023-10" db="EMBL/GenBank/DDBJ databases">
        <title>Development of a sustainable strategy for remediation of hydrocarbon-contaminated territories based on the waste exchange concept.</title>
        <authorList>
            <person name="Krivoruchko A."/>
        </authorList>
    </citation>
    <scope>NUCLEOTIDE SEQUENCE [LARGE SCALE GENOMIC DNA]</scope>
    <source>
        <strain evidence="1 2">IEGM 1322</strain>
    </source>
</reference>
<dbReference type="SUPFAM" id="SSF53474">
    <property type="entry name" value="alpha/beta-Hydrolases"/>
    <property type="match status" value="1"/>
</dbReference>